<keyword evidence="3" id="KW-1185">Reference proteome</keyword>
<protein>
    <submittedName>
        <fullName evidence="2">Serine/threonine protein phosphatase 4 regulatory subunit</fullName>
    </submittedName>
</protein>
<feature type="region of interest" description="Disordered" evidence="1">
    <location>
        <begin position="44"/>
        <end position="63"/>
    </location>
</feature>
<accession>A0A2Z7ALJ7</accession>
<evidence type="ECO:0000313" key="3">
    <source>
        <dbReference type="Proteomes" id="UP000250235"/>
    </source>
</evidence>
<name>A0A2Z7ALJ7_9LAMI</name>
<dbReference type="Proteomes" id="UP000250235">
    <property type="component" value="Unassembled WGS sequence"/>
</dbReference>
<organism evidence="2 3">
    <name type="scientific">Dorcoceras hygrometricum</name>
    <dbReference type="NCBI Taxonomy" id="472368"/>
    <lineage>
        <taxon>Eukaryota</taxon>
        <taxon>Viridiplantae</taxon>
        <taxon>Streptophyta</taxon>
        <taxon>Embryophyta</taxon>
        <taxon>Tracheophyta</taxon>
        <taxon>Spermatophyta</taxon>
        <taxon>Magnoliopsida</taxon>
        <taxon>eudicotyledons</taxon>
        <taxon>Gunneridae</taxon>
        <taxon>Pentapetalae</taxon>
        <taxon>asterids</taxon>
        <taxon>lamiids</taxon>
        <taxon>Lamiales</taxon>
        <taxon>Gesneriaceae</taxon>
        <taxon>Didymocarpoideae</taxon>
        <taxon>Trichosporeae</taxon>
        <taxon>Loxocarpinae</taxon>
        <taxon>Dorcoceras</taxon>
    </lineage>
</organism>
<gene>
    <name evidence="2" type="ORF">F511_42939</name>
</gene>
<proteinExistence type="predicted"/>
<evidence type="ECO:0000256" key="1">
    <source>
        <dbReference type="SAM" id="MobiDB-lite"/>
    </source>
</evidence>
<dbReference type="EMBL" id="KV014148">
    <property type="protein sequence ID" value="KZV22675.1"/>
    <property type="molecule type" value="Genomic_DNA"/>
</dbReference>
<sequence length="132" mass="13921">MADHRATFLRVVAGICATIAQEISSISRPGAAHIHAHGRAKISRTAATHGRPSRRNNCANSGHRPLTIGATDCTLNSHASATIHAIMRATSTAKRGKLAAIARAHDPNHGSDTTVGERWRIRIPSPDGAAEV</sequence>
<dbReference type="AlphaFoldDB" id="A0A2Z7ALJ7"/>
<evidence type="ECO:0000313" key="2">
    <source>
        <dbReference type="EMBL" id="KZV22675.1"/>
    </source>
</evidence>
<reference evidence="2 3" key="1">
    <citation type="journal article" date="2015" name="Proc. Natl. Acad. Sci. U.S.A.">
        <title>The resurrection genome of Boea hygrometrica: A blueprint for survival of dehydration.</title>
        <authorList>
            <person name="Xiao L."/>
            <person name="Yang G."/>
            <person name="Zhang L."/>
            <person name="Yang X."/>
            <person name="Zhao S."/>
            <person name="Ji Z."/>
            <person name="Zhou Q."/>
            <person name="Hu M."/>
            <person name="Wang Y."/>
            <person name="Chen M."/>
            <person name="Xu Y."/>
            <person name="Jin H."/>
            <person name="Xiao X."/>
            <person name="Hu G."/>
            <person name="Bao F."/>
            <person name="Hu Y."/>
            <person name="Wan P."/>
            <person name="Li L."/>
            <person name="Deng X."/>
            <person name="Kuang T."/>
            <person name="Xiang C."/>
            <person name="Zhu J.K."/>
            <person name="Oliver M.J."/>
            <person name="He Y."/>
        </authorList>
    </citation>
    <scope>NUCLEOTIDE SEQUENCE [LARGE SCALE GENOMIC DNA]</scope>
    <source>
        <strain evidence="3">cv. XS01</strain>
    </source>
</reference>